<dbReference type="Proteomes" id="UP000251942">
    <property type="component" value="Unassembled WGS sequence"/>
</dbReference>
<feature type="domain" description="L-asparaginase N-terminal" evidence="4">
    <location>
        <begin position="18"/>
        <end position="205"/>
    </location>
</feature>
<dbReference type="Pfam" id="PF00710">
    <property type="entry name" value="Asparaginase"/>
    <property type="match status" value="1"/>
</dbReference>
<dbReference type="Gene3D" id="3.40.50.1170">
    <property type="entry name" value="L-asparaginase, N-terminal domain"/>
    <property type="match status" value="1"/>
</dbReference>
<evidence type="ECO:0000313" key="6">
    <source>
        <dbReference type="EMBL" id="KTD02957.1"/>
    </source>
</evidence>
<dbReference type="Gene3D" id="3.40.50.40">
    <property type="match status" value="1"/>
</dbReference>
<accession>A0A0W0U5T5</accession>
<evidence type="ECO:0000256" key="1">
    <source>
        <dbReference type="ARBA" id="ARBA00010518"/>
    </source>
</evidence>
<dbReference type="PIRSF" id="PIRSF500176">
    <property type="entry name" value="L_ASNase"/>
    <property type="match status" value="1"/>
</dbReference>
<evidence type="ECO:0000256" key="3">
    <source>
        <dbReference type="PIRSR" id="PIRSR001220-1"/>
    </source>
</evidence>
<dbReference type="EMBL" id="LNYB01000018">
    <property type="protein sequence ID" value="KTD02957.1"/>
    <property type="molecule type" value="Genomic_DNA"/>
</dbReference>
<reference evidence="6 8" key="1">
    <citation type="submission" date="2015-11" db="EMBL/GenBank/DDBJ databases">
        <title>Genomic analysis of 38 Legionella species identifies large and diverse effector repertoires.</title>
        <authorList>
            <person name="Burstein D."/>
            <person name="Amaro F."/>
            <person name="Zusman T."/>
            <person name="Lifshitz Z."/>
            <person name="Cohen O."/>
            <person name="Gilbert J.A."/>
            <person name="Pupko T."/>
            <person name="Shuman H.A."/>
            <person name="Segal G."/>
        </authorList>
    </citation>
    <scope>NUCLEOTIDE SEQUENCE [LARGE SCALE GENOMIC DNA]</scope>
    <source>
        <strain evidence="6 8">WO-44C</strain>
    </source>
</reference>
<sequence>MMESRERFVSSRTRKPCIHVVGLGGTIASLSHNQTDEFYQHPSIQIDKLIALLPFKKNELTINSQQILQQISHDMTQEELIFVAMKINELANKDEIDGIVVIQGTNCIEETAYFINLVVRTKKPIVFTGSFRPTGALGYDGSRNLFNSIFIASHKEMSEVGVVLSFNDGIVSAREATKINPSVAGDFSVNGLGLLGFVQGTRLCIQHLPTYRHTYQSEFTIDKINELPTVYILYGHLGLDSHLVEVLVASGAKGIISAGMGKGYQSSAVTNALRNASHQGVFVVRCSRSGYGFINRDNKIDDQNDFIAGGSLNPQKARILLSVAMLHTKEKKEIQRIFDQY</sequence>
<proteinExistence type="inferred from homology"/>
<keyword evidence="8" id="KW-1185">Reference proteome</keyword>
<dbReference type="GO" id="GO:0006528">
    <property type="term" value="P:asparagine metabolic process"/>
    <property type="evidence" value="ECO:0007669"/>
    <property type="project" value="InterPro"/>
</dbReference>
<evidence type="ECO:0000313" key="8">
    <source>
        <dbReference type="Proteomes" id="UP000054698"/>
    </source>
</evidence>
<dbReference type="Pfam" id="PF17763">
    <property type="entry name" value="Asparaginase_C"/>
    <property type="match status" value="1"/>
</dbReference>
<dbReference type="PROSITE" id="PS51732">
    <property type="entry name" value="ASN_GLN_ASE_3"/>
    <property type="match status" value="1"/>
</dbReference>
<evidence type="ECO:0000313" key="7">
    <source>
        <dbReference type="EMBL" id="SPX62398.1"/>
    </source>
</evidence>
<evidence type="ECO:0000256" key="2">
    <source>
        <dbReference type="ARBA" id="ARBA00022801"/>
    </source>
</evidence>
<dbReference type="PRINTS" id="PR00139">
    <property type="entry name" value="ASNGLNASE"/>
</dbReference>
<feature type="active site" description="O-isoaspartyl threonine intermediate" evidence="3">
    <location>
        <position position="26"/>
    </location>
</feature>
<feature type="domain" description="Asparaginase/glutaminase C-terminal" evidence="5">
    <location>
        <begin position="230"/>
        <end position="338"/>
    </location>
</feature>
<dbReference type="PIRSF" id="PIRSF001220">
    <property type="entry name" value="L-ASNase_gatD"/>
    <property type="match status" value="1"/>
</dbReference>
<dbReference type="InterPro" id="IPR004550">
    <property type="entry name" value="AsnASE_II"/>
</dbReference>
<name>A0A0W0U5T5_9GAMM</name>
<evidence type="ECO:0000259" key="4">
    <source>
        <dbReference type="Pfam" id="PF00710"/>
    </source>
</evidence>
<organism evidence="6 8">
    <name type="scientific">Legionella feeleii</name>
    <dbReference type="NCBI Taxonomy" id="453"/>
    <lineage>
        <taxon>Bacteria</taxon>
        <taxon>Pseudomonadati</taxon>
        <taxon>Pseudomonadota</taxon>
        <taxon>Gammaproteobacteria</taxon>
        <taxon>Legionellales</taxon>
        <taxon>Legionellaceae</taxon>
        <taxon>Legionella</taxon>
    </lineage>
</organism>
<keyword evidence="2 7" id="KW-0378">Hydrolase</keyword>
<dbReference type="PATRIC" id="fig|453.4.peg.622"/>
<comment type="similarity">
    <text evidence="1">Belongs to the asparaginase 1 family.</text>
</comment>
<dbReference type="SUPFAM" id="SSF53774">
    <property type="entry name" value="Glutaminase/Asparaginase"/>
    <property type="match status" value="1"/>
</dbReference>
<dbReference type="InterPro" id="IPR037152">
    <property type="entry name" value="L-asparaginase_N_sf"/>
</dbReference>
<protein>
    <submittedName>
        <fullName evidence="6 7">L-asparaginase</fullName>
        <ecNumber evidence="7">3.5.1.1</ecNumber>
    </submittedName>
</protein>
<dbReference type="SMART" id="SM00870">
    <property type="entry name" value="Asparaginase"/>
    <property type="match status" value="1"/>
</dbReference>
<gene>
    <name evidence="6" type="primary">asg_2</name>
    <name evidence="7" type="synonym">ansB_2</name>
    <name evidence="6" type="ORF">Lfee_0573</name>
    <name evidence="7" type="ORF">NCTC12022_03157</name>
</gene>
<evidence type="ECO:0000313" key="9">
    <source>
        <dbReference type="Proteomes" id="UP000251942"/>
    </source>
</evidence>
<dbReference type="InterPro" id="IPR036152">
    <property type="entry name" value="Asp/glu_Ase-like_sf"/>
</dbReference>
<dbReference type="CDD" id="cd08964">
    <property type="entry name" value="L-asparaginase_II"/>
    <property type="match status" value="1"/>
</dbReference>
<dbReference type="Proteomes" id="UP000054698">
    <property type="component" value="Unassembled WGS sequence"/>
</dbReference>
<dbReference type="PANTHER" id="PTHR11707">
    <property type="entry name" value="L-ASPARAGINASE"/>
    <property type="match status" value="1"/>
</dbReference>
<dbReference type="InterPro" id="IPR006034">
    <property type="entry name" value="Asparaginase/glutaminase-like"/>
</dbReference>
<dbReference type="PANTHER" id="PTHR11707:SF28">
    <property type="entry name" value="60 KDA LYSOPHOSPHOLIPASE"/>
    <property type="match status" value="1"/>
</dbReference>
<dbReference type="InterPro" id="IPR027473">
    <property type="entry name" value="L-asparaginase_C"/>
</dbReference>
<dbReference type="EC" id="3.5.1.1" evidence="7"/>
<dbReference type="AlphaFoldDB" id="A0A0W0U5T5"/>
<dbReference type="GO" id="GO:0004067">
    <property type="term" value="F:asparaginase activity"/>
    <property type="evidence" value="ECO:0007669"/>
    <property type="project" value="UniProtKB-UniRule"/>
</dbReference>
<reference evidence="7 9" key="2">
    <citation type="submission" date="2018-06" db="EMBL/GenBank/DDBJ databases">
        <authorList>
            <consortium name="Pathogen Informatics"/>
            <person name="Doyle S."/>
        </authorList>
    </citation>
    <scope>NUCLEOTIDE SEQUENCE [LARGE SCALE GENOMIC DNA]</scope>
    <source>
        <strain evidence="7 9">NCTC12022</strain>
    </source>
</reference>
<dbReference type="InterPro" id="IPR040919">
    <property type="entry name" value="Asparaginase_C"/>
</dbReference>
<evidence type="ECO:0000259" key="5">
    <source>
        <dbReference type="Pfam" id="PF17763"/>
    </source>
</evidence>
<dbReference type="EMBL" id="UASS01000038">
    <property type="protein sequence ID" value="SPX62398.1"/>
    <property type="molecule type" value="Genomic_DNA"/>
</dbReference>
<dbReference type="FunFam" id="3.40.50.1170:FF:000001">
    <property type="entry name" value="L-asparaginase 2"/>
    <property type="match status" value="1"/>
</dbReference>
<dbReference type="InterPro" id="IPR027474">
    <property type="entry name" value="L-asparaginase_N"/>
</dbReference>
<dbReference type="SFLD" id="SFLDS00057">
    <property type="entry name" value="Glutaminase/Asparaginase"/>
    <property type="match status" value="1"/>
</dbReference>
<dbReference type="STRING" id="453.Lfee_0573"/>